<evidence type="ECO:0000256" key="4">
    <source>
        <dbReference type="ARBA" id="ARBA00006218"/>
    </source>
</evidence>
<evidence type="ECO:0000256" key="10">
    <source>
        <dbReference type="PIRNR" id="PIRNR017479"/>
    </source>
</evidence>
<evidence type="ECO:0000256" key="8">
    <source>
        <dbReference type="ARBA" id="ARBA00023034"/>
    </source>
</evidence>
<dbReference type="PANTHER" id="PTHR20902">
    <property type="entry name" value="41-2 PROTEIN ANTIGEN-RELATED"/>
    <property type="match status" value="1"/>
</dbReference>
<evidence type="ECO:0000313" key="12">
    <source>
        <dbReference type="EMBL" id="KPM04354.1"/>
    </source>
</evidence>
<dbReference type="SUPFAM" id="SSF111126">
    <property type="entry name" value="Ligand-binding domain in the NO signalling and Golgi transport"/>
    <property type="match status" value="1"/>
</dbReference>
<evidence type="ECO:0000256" key="2">
    <source>
        <dbReference type="ARBA" id="ARBA00004222"/>
    </source>
</evidence>
<comment type="similarity">
    <text evidence="4 10">Belongs to the TRAPP small subunits family. BET3 subfamily.</text>
</comment>
<dbReference type="OrthoDB" id="10254842at2759"/>
<keyword evidence="8 10" id="KW-0333">Golgi apparatus</keyword>
<reference evidence="12 15" key="1">
    <citation type="journal article" date="2015" name="Parasit. Vectors">
        <title>Draft genome of the scabies mite.</title>
        <authorList>
            <person name="Rider S.D.Jr."/>
            <person name="Morgan M.S."/>
            <person name="Arlian L.G."/>
        </authorList>
    </citation>
    <scope>NUCLEOTIDE SEQUENCE [LARGE SCALE GENOMIC DNA]</scope>
    <source>
        <strain evidence="12">Arlian Lab</strain>
    </source>
</reference>
<dbReference type="InterPro" id="IPR007194">
    <property type="entry name" value="TRAPP_component"/>
</dbReference>
<dbReference type="Proteomes" id="UP000070412">
    <property type="component" value="Unassembled WGS sequence"/>
</dbReference>
<evidence type="ECO:0000256" key="1">
    <source>
        <dbReference type="ARBA" id="ARBA00002910"/>
    </source>
</evidence>
<reference evidence="13" key="4">
    <citation type="submission" date="2022-06" db="UniProtKB">
        <authorList>
            <consortium name="EnsemblMetazoa"/>
        </authorList>
    </citation>
    <scope>IDENTIFICATION</scope>
</reference>
<reference evidence="14" key="2">
    <citation type="journal article" date="2020" name="PLoS Negl. Trop. Dis.">
        <title>High-quality nuclear genome for Sarcoptes scabiei-A critical resource for a neglected parasite.</title>
        <authorList>
            <person name="Korhonen P.K."/>
            <person name="Gasser R.B."/>
            <person name="Ma G."/>
            <person name="Wang T."/>
            <person name="Stroehlein A.J."/>
            <person name="Young N.D."/>
            <person name="Ang C.S."/>
            <person name="Fernando D.D."/>
            <person name="Lu H.C."/>
            <person name="Taylor S."/>
            <person name="Reynolds S.L."/>
            <person name="Mofiz E."/>
            <person name="Najaraj S.H."/>
            <person name="Gowda H."/>
            <person name="Madugundu A."/>
            <person name="Renuse S."/>
            <person name="Holt D."/>
            <person name="Pandey A."/>
            <person name="Papenfuss A.T."/>
            <person name="Fischer K."/>
        </authorList>
    </citation>
    <scope>NUCLEOTIDE SEQUENCE [LARGE SCALE GENOMIC DNA]</scope>
</reference>
<dbReference type="VEuPathDB" id="VectorBase:SSCA007244"/>
<dbReference type="PANTHER" id="PTHR20902:SF0">
    <property type="entry name" value="TRAFFICKING PROTEIN PARTICLE COMPLEX SUBUNIT 5"/>
    <property type="match status" value="1"/>
</dbReference>
<accession>A0A132A084</accession>
<dbReference type="Gene3D" id="3.30.1380.20">
    <property type="entry name" value="Trafficking protein particle complex subunit 3"/>
    <property type="match status" value="1"/>
</dbReference>
<dbReference type="Proteomes" id="UP000616769">
    <property type="component" value="Unassembled WGS sequence"/>
</dbReference>
<evidence type="ECO:0000313" key="13">
    <source>
        <dbReference type="EnsemblMetazoa" id="KAF7494672.1"/>
    </source>
</evidence>
<dbReference type="InterPro" id="IPR016696">
    <property type="entry name" value="TRAPP-I_su5"/>
</dbReference>
<comment type="subunit">
    <text evidence="10">Part of the multisubunit TRAPP (transport protein particle) complex.</text>
</comment>
<sequence>MDTTPIFSGKTRSSFLDKSIEKTKTRSDQISLSAFAFLFSEIIQYCENRVQLTSEMQSKLAEIGYNVGQRIVDLMLIREKNFRREIRLINMLIFVRSKVWTMLFGKEADKLEQANDDKNTYYIIERESIVNKFISVPKDKKNINCAAFVGGIIEAILNECNFPAKISVHWHEGTTYMIKFRDSVIERDKLLEK</sequence>
<dbReference type="Pfam" id="PF04051">
    <property type="entry name" value="TRAPP"/>
    <property type="match status" value="1"/>
</dbReference>
<evidence type="ECO:0000313" key="15">
    <source>
        <dbReference type="Proteomes" id="UP000616769"/>
    </source>
</evidence>
<dbReference type="FunFam" id="3.30.1380.20:FF:000005">
    <property type="entry name" value="Trafficking protein particle complex subunit 5"/>
    <property type="match status" value="1"/>
</dbReference>
<evidence type="ECO:0000313" key="11">
    <source>
        <dbReference type="EMBL" id="KAF7494672.1"/>
    </source>
</evidence>
<evidence type="ECO:0000256" key="3">
    <source>
        <dbReference type="ARBA" id="ARBA00004240"/>
    </source>
</evidence>
<name>A0A132A084_SARSC</name>
<dbReference type="GO" id="GO:0006888">
    <property type="term" value="P:endoplasmic reticulum to Golgi vesicle-mediated transport"/>
    <property type="evidence" value="ECO:0007669"/>
    <property type="project" value="TreeGrafter"/>
</dbReference>
<evidence type="ECO:0000313" key="14">
    <source>
        <dbReference type="Proteomes" id="UP000070412"/>
    </source>
</evidence>
<keyword evidence="14" id="KW-1185">Reference proteome</keyword>
<dbReference type="EMBL" id="JXLN01008448">
    <property type="protein sequence ID" value="KPM04354.1"/>
    <property type="molecule type" value="Genomic_DNA"/>
</dbReference>
<dbReference type="GO" id="GO:1990070">
    <property type="term" value="C:TRAPPI protein complex"/>
    <property type="evidence" value="ECO:0007669"/>
    <property type="project" value="TreeGrafter"/>
</dbReference>
<keyword evidence="5 10" id="KW-0813">Transport</keyword>
<keyword evidence="7 10" id="KW-0931">ER-Golgi transport</keyword>
<evidence type="ECO:0000256" key="7">
    <source>
        <dbReference type="ARBA" id="ARBA00022892"/>
    </source>
</evidence>
<organism evidence="12 15">
    <name type="scientific">Sarcoptes scabiei</name>
    <name type="common">Itch mite</name>
    <name type="synonym">Acarus scabiei</name>
    <dbReference type="NCBI Taxonomy" id="52283"/>
    <lineage>
        <taxon>Eukaryota</taxon>
        <taxon>Metazoa</taxon>
        <taxon>Ecdysozoa</taxon>
        <taxon>Arthropoda</taxon>
        <taxon>Chelicerata</taxon>
        <taxon>Arachnida</taxon>
        <taxon>Acari</taxon>
        <taxon>Acariformes</taxon>
        <taxon>Sarcoptiformes</taxon>
        <taxon>Astigmata</taxon>
        <taxon>Psoroptidia</taxon>
        <taxon>Sarcoptoidea</taxon>
        <taxon>Sarcoptidae</taxon>
        <taxon>Sarcoptinae</taxon>
        <taxon>Sarcoptes</taxon>
    </lineage>
</organism>
<dbReference type="EnsemblMetazoa" id="SSS_1572s_mrna">
    <property type="protein sequence ID" value="KAF7494672.1"/>
    <property type="gene ID" value="SSS_1572"/>
</dbReference>
<evidence type="ECO:0000256" key="9">
    <source>
        <dbReference type="ARBA" id="ARBA00068379"/>
    </source>
</evidence>
<dbReference type="GO" id="GO:1990072">
    <property type="term" value="C:TRAPPIII protein complex"/>
    <property type="evidence" value="ECO:0007669"/>
    <property type="project" value="TreeGrafter"/>
</dbReference>
<reference evidence="11" key="3">
    <citation type="submission" date="2020-01" db="EMBL/GenBank/DDBJ databases">
        <authorList>
            <person name="Korhonen P.K.K."/>
            <person name="Guangxu M.G."/>
            <person name="Wang T.W."/>
            <person name="Stroehlein A.J.S."/>
            <person name="Young N.D."/>
            <person name="Ang C.-S.A."/>
            <person name="Fernando D.W.F."/>
            <person name="Lu H.L."/>
            <person name="Taylor S.T."/>
            <person name="Ehtesham M.E.M."/>
            <person name="Najaraj S.H.N."/>
            <person name="Harsha G.H.G."/>
            <person name="Madugundu A.M."/>
            <person name="Renuse S.R."/>
            <person name="Holt D.H."/>
            <person name="Pandey A.P."/>
            <person name="Papenfuss A.P."/>
            <person name="Gasser R.B.G."/>
            <person name="Fischer K.F."/>
        </authorList>
    </citation>
    <scope>NUCLEOTIDE SEQUENCE</scope>
    <source>
        <strain evidence="11">SSS_KF_BRIS2020</strain>
    </source>
</reference>
<comment type="subcellular location">
    <subcellularLocation>
        <location evidence="3">Endoplasmic reticulum</location>
    </subcellularLocation>
    <subcellularLocation>
        <location evidence="2 10">Golgi apparatus</location>
        <location evidence="2 10">cis-Golgi network</location>
    </subcellularLocation>
</comment>
<dbReference type="EMBL" id="WVUK01000052">
    <property type="protein sequence ID" value="KAF7494672.1"/>
    <property type="molecule type" value="Genomic_DNA"/>
</dbReference>
<dbReference type="GO" id="GO:0005783">
    <property type="term" value="C:endoplasmic reticulum"/>
    <property type="evidence" value="ECO:0007669"/>
    <property type="project" value="UniProtKB-SubCell"/>
</dbReference>
<comment type="function">
    <text evidence="1 10">May play a role in vesicular transport from endoplasmic reticulum to Golgi.</text>
</comment>
<dbReference type="GO" id="GO:1990071">
    <property type="term" value="C:TRAPPII protein complex"/>
    <property type="evidence" value="ECO:0007669"/>
    <property type="project" value="TreeGrafter"/>
</dbReference>
<keyword evidence="6 10" id="KW-0256">Endoplasmic reticulum</keyword>
<gene>
    <name evidence="12" type="ORF">QR98_0027980</name>
    <name evidence="11" type="ORF">SSS_1572</name>
</gene>
<dbReference type="PIRSF" id="PIRSF017479">
    <property type="entry name" value="TRAPP_I_complex_Trs31"/>
    <property type="match status" value="1"/>
</dbReference>
<proteinExistence type="inferred from homology"/>
<evidence type="ECO:0000256" key="5">
    <source>
        <dbReference type="ARBA" id="ARBA00022448"/>
    </source>
</evidence>
<evidence type="ECO:0000256" key="6">
    <source>
        <dbReference type="ARBA" id="ARBA00022824"/>
    </source>
</evidence>
<dbReference type="InterPro" id="IPR024096">
    <property type="entry name" value="NO_sig/Golgi_transp_ligand-bd"/>
</dbReference>
<dbReference type="CDD" id="cd14943">
    <property type="entry name" value="TRAPPC5_Trs31"/>
    <property type="match status" value="1"/>
</dbReference>
<dbReference type="AlphaFoldDB" id="A0A132A084"/>
<protein>
    <recommendedName>
        <fullName evidence="9 10">Trafficking protein particle complex subunit 5</fullName>
    </recommendedName>
</protein>